<dbReference type="Pfam" id="PF13855">
    <property type="entry name" value="LRR_8"/>
    <property type="match status" value="3"/>
</dbReference>
<dbReference type="PRINTS" id="PR00019">
    <property type="entry name" value="LEURICHRPT"/>
</dbReference>
<dbReference type="GO" id="GO:0005737">
    <property type="term" value="C:cytoplasm"/>
    <property type="evidence" value="ECO:0007669"/>
    <property type="project" value="TreeGrafter"/>
</dbReference>
<dbReference type="InterPro" id="IPR003591">
    <property type="entry name" value="Leu-rich_rpt_typical-subtyp"/>
</dbReference>
<dbReference type="PANTHER" id="PTHR48051">
    <property type="match status" value="1"/>
</dbReference>
<protein>
    <submittedName>
        <fullName evidence="4">Leucine-rich repeat-containing protein</fullName>
    </submittedName>
</protein>
<dbReference type="InterPro" id="IPR050216">
    <property type="entry name" value="LRR_domain-containing"/>
</dbReference>
<dbReference type="EMBL" id="KZ288222">
    <property type="protein sequence ID" value="PBC32038.1"/>
    <property type="molecule type" value="Genomic_DNA"/>
</dbReference>
<proteinExistence type="predicted"/>
<reference evidence="4 5" key="1">
    <citation type="submission" date="2014-07" db="EMBL/GenBank/DDBJ databases">
        <title>Genomic and transcriptomic analysis on Apis cerana provide comprehensive insights into honey bee biology.</title>
        <authorList>
            <person name="Diao Q."/>
            <person name="Sun L."/>
            <person name="Zheng H."/>
            <person name="Zheng H."/>
            <person name="Xu S."/>
            <person name="Wang S."/>
            <person name="Zeng Z."/>
            <person name="Hu F."/>
            <person name="Su S."/>
            <person name="Wu J."/>
        </authorList>
    </citation>
    <scope>NUCLEOTIDE SEQUENCE [LARGE SCALE GENOMIC DNA]</scope>
    <source>
        <tissue evidence="4">Pupae without intestine</tissue>
    </source>
</reference>
<keyword evidence="2" id="KW-0677">Repeat</keyword>
<feature type="domain" description="Disease resistance R13L4/SHOC-2-like LRR" evidence="3">
    <location>
        <begin position="477"/>
        <end position="592"/>
    </location>
</feature>
<dbReference type="Gene3D" id="3.80.10.10">
    <property type="entry name" value="Ribonuclease Inhibitor"/>
    <property type="match status" value="3"/>
</dbReference>
<keyword evidence="1" id="KW-0433">Leucine-rich repeat</keyword>
<dbReference type="SUPFAM" id="SSF52058">
    <property type="entry name" value="L domain-like"/>
    <property type="match status" value="2"/>
</dbReference>
<dbReference type="SMART" id="SM00364">
    <property type="entry name" value="LRR_BAC"/>
    <property type="match status" value="10"/>
</dbReference>
<evidence type="ECO:0000256" key="1">
    <source>
        <dbReference type="ARBA" id="ARBA00022614"/>
    </source>
</evidence>
<dbReference type="STRING" id="94128.A0A2A3EK13"/>
<dbReference type="InterPro" id="IPR055414">
    <property type="entry name" value="LRR_R13L4/SHOC2-like"/>
</dbReference>
<evidence type="ECO:0000313" key="4">
    <source>
        <dbReference type="EMBL" id="PBC32038.1"/>
    </source>
</evidence>
<organism evidence="4 5">
    <name type="scientific">Apis cerana cerana</name>
    <name type="common">Oriental honeybee</name>
    <dbReference type="NCBI Taxonomy" id="94128"/>
    <lineage>
        <taxon>Eukaryota</taxon>
        <taxon>Metazoa</taxon>
        <taxon>Ecdysozoa</taxon>
        <taxon>Arthropoda</taxon>
        <taxon>Hexapoda</taxon>
        <taxon>Insecta</taxon>
        <taxon>Pterygota</taxon>
        <taxon>Neoptera</taxon>
        <taxon>Endopterygota</taxon>
        <taxon>Hymenoptera</taxon>
        <taxon>Apocrita</taxon>
        <taxon>Aculeata</taxon>
        <taxon>Apoidea</taxon>
        <taxon>Anthophila</taxon>
        <taxon>Apidae</taxon>
        <taxon>Apis</taxon>
    </lineage>
</organism>
<evidence type="ECO:0000313" key="5">
    <source>
        <dbReference type="Proteomes" id="UP000242457"/>
    </source>
</evidence>
<dbReference type="PROSITE" id="PS51450">
    <property type="entry name" value="LRR"/>
    <property type="match status" value="9"/>
</dbReference>
<dbReference type="InterPro" id="IPR032675">
    <property type="entry name" value="LRR_dom_sf"/>
</dbReference>
<dbReference type="SMART" id="SM00365">
    <property type="entry name" value="LRR_SD22"/>
    <property type="match status" value="6"/>
</dbReference>
<name>A0A2A3EK13_APICC</name>
<dbReference type="SMART" id="SM00369">
    <property type="entry name" value="LRR_TYP"/>
    <property type="match status" value="13"/>
</dbReference>
<dbReference type="FunFam" id="3.80.10.10:FF:000116">
    <property type="entry name" value="Leucine-rich repeat-containing protein 40"/>
    <property type="match status" value="1"/>
</dbReference>
<gene>
    <name evidence="4" type="ORF">APICC_03763</name>
</gene>
<sequence length="606" mass="69679">MSGMKKKVYHSAVFKKRTKNDDNAELSELCMLDIVNNAIKQTIFKIILQDYHIYALRVWTINDLTEEEIRNLHVELDYIHDNERWWEQEPLKILDLSCNSLKAIDSKVECLTELTTLYLHNNLLENLPVEIGNLKKLEILNLSNNKLEKLPHEFYKLTELRQLSLKNNNIKQLDPAFGDFIMLTYLDLSYNNLTELPIGMGYLVRLISLDLNHNMLKELPLDLTNMRALQKLNASYNDLEMLPPLGELRKVETVMLQTNKLTTFPDMSGCIQLRILHLADNNITEIDMSCLEGVGQLKTLTLGNNQIESIPEEIIKLVYLEIFDLSYNKITLIPEQIGLMPNIKQLMIDGNDVKNIRTDIIRCGTSRILKHIQQGLKSTNLDSKRHITLNTSTNIYPDRYTMHSTKLLSLTGQNLTEIPQEVLENACKADVGTVDLSRNNFSTLPDELHIITKVADLKLTSNQLIHIPEWICEKYKYLQILDLSKNCLESLPSNIGLLKYLQELNISFNRYKEIPESIYDVSSLEILIANDNLITNIDVLSLQKLQKLTILNLANNNIGYIPPELGNLKNLRNLSLSGNCFKQPRQAILMKSTEEILAYLRNRIPQ</sequence>
<dbReference type="Pfam" id="PF23598">
    <property type="entry name" value="LRR_14"/>
    <property type="match status" value="1"/>
</dbReference>
<dbReference type="AlphaFoldDB" id="A0A2A3EK13"/>
<dbReference type="Proteomes" id="UP000242457">
    <property type="component" value="Unassembled WGS sequence"/>
</dbReference>
<accession>A0A2A3EK13</accession>
<dbReference type="InterPro" id="IPR001611">
    <property type="entry name" value="Leu-rich_rpt"/>
</dbReference>
<dbReference type="OrthoDB" id="660555at2759"/>
<evidence type="ECO:0000259" key="3">
    <source>
        <dbReference type="Pfam" id="PF23598"/>
    </source>
</evidence>
<keyword evidence="5" id="KW-1185">Reference proteome</keyword>
<dbReference type="PANTHER" id="PTHR48051:SF1">
    <property type="entry name" value="RAS SUPPRESSOR PROTEIN 1"/>
    <property type="match status" value="1"/>
</dbReference>
<evidence type="ECO:0000256" key="2">
    <source>
        <dbReference type="ARBA" id="ARBA00022737"/>
    </source>
</evidence>
<dbReference type="FunFam" id="3.80.10.10:FF:000193">
    <property type="entry name" value="Leucine-rich repeat-containing protein 40"/>
    <property type="match status" value="1"/>
</dbReference>